<dbReference type="GeneID" id="15807744"/>
<comment type="similarity">
    <text evidence="2 10">Belongs to the CDP-alcohol phosphatidyltransferase class-II family.</text>
</comment>
<dbReference type="Proteomes" id="UP000031512">
    <property type="component" value="Unassembled WGS sequence"/>
</dbReference>
<evidence type="ECO:0000256" key="7">
    <source>
        <dbReference type="ARBA" id="ARBA00023209"/>
    </source>
</evidence>
<evidence type="ECO:0000256" key="6">
    <source>
        <dbReference type="ARBA" id="ARBA00023098"/>
    </source>
</evidence>
<name>L1LG28_THEEQ</name>
<evidence type="ECO:0000313" key="13">
    <source>
        <dbReference type="EMBL" id="EKX74296.1"/>
    </source>
</evidence>
<dbReference type="SMART" id="SM00155">
    <property type="entry name" value="PLDc"/>
    <property type="match status" value="2"/>
</dbReference>
<dbReference type="EC" id="2.7.8.5" evidence="10"/>
<accession>L1LG28</accession>
<evidence type="ECO:0000256" key="5">
    <source>
        <dbReference type="ARBA" id="ARBA00022737"/>
    </source>
</evidence>
<keyword evidence="5" id="KW-0677">Repeat</keyword>
<comment type="pathway">
    <text evidence="1 10">Phospholipid metabolism; phosphatidylglycerol biosynthesis; phosphatidylglycerol from CDP-diacylglycerol: step 1/2.</text>
</comment>
<dbReference type="InterPro" id="IPR001736">
    <property type="entry name" value="PLipase_D/transphosphatidylase"/>
</dbReference>
<dbReference type="AlphaFoldDB" id="L1LG28"/>
<evidence type="ECO:0000256" key="3">
    <source>
        <dbReference type="ARBA" id="ARBA00022516"/>
    </source>
</evidence>
<dbReference type="KEGG" id="beq:BEWA_043370"/>
<dbReference type="InterPro" id="IPR016270">
    <property type="entry name" value="PGS1"/>
</dbReference>
<keyword evidence="6 10" id="KW-0443">Lipid metabolism</keyword>
<evidence type="ECO:0000313" key="14">
    <source>
        <dbReference type="Proteomes" id="UP000031512"/>
    </source>
</evidence>
<keyword evidence="4 10" id="KW-0808">Transferase</keyword>
<keyword evidence="3 10" id="KW-0444">Lipid biosynthesis</keyword>
<keyword evidence="14" id="KW-1185">Reference proteome</keyword>
<keyword evidence="8 10" id="KW-1208">Phospholipid metabolism</keyword>
<comment type="function">
    <text evidence="10">Functions in the biosynthesis of the anionic phospholipids phosphatidylglycerol and cardiolipin.</text>
</comment>
<dbReference type="GO" id="GO:0005524">
    <property type="term" value="F:ATP binding"/>
    <property type="evidence" value="ECO:0007669"/>
    <property type="project" value="UniProtKB-KW"/>
</dbReference>
<dbReference type="Gene3D" id="3.30.870.10">
    <property type="entry name" value="Endonuclease Chain A"/>
    <property type="match status" value="2"/>
</dbReference>
<gene>
    <name evidence="13" type="ORF">BEWA_043370</name>
</gene>
<dbReference type="EMBL" id="ACOU01000002">
    <property type="protein sequence ID" value="EKX74296.1"/>
    <property type="molecule type" value="Genomic_DNA"/>
</dbReference>
<dbReference type="OrthoDB" id="10250191at2759"/>
<dbReference type="eggNOG" id="KOG3964">
    <property type="taxonomic scope" value="Eukaryota"/>
</dbReference>
<evidence type="ECO:0000256" key="8">
    <source>
        <dbReference type="ARBA" id="ARBA00023264"/>
    </source>
</evidence>
<evidence type="ECO:0000256" key="10">
    <source>
        <dbReference type="RuleBase" id="RU365024"/>
    </source>
</evidence>
<sequence length="570" mass="65318">MTSHPLLEFITESSNIKFINSPIEYFNTLCDMFSAAKRRIVSSCLYIGTSELEEKYVDCIVNCKRDNPDLVVDMVLEKSRCTRIEPDDKSTIHLLQPLCKYDKVNISFFHSPMLDSTINKLCKPPYSEAFGTLHLKIYIADDVSIISGANCSTAYFTNRIDRYMIIDDPIFANVLHTIVATVQTMSYKLHSDLSLTWNSDLVNPLDDAFLFKKQIYKRMIAMINMCNETIESKLKSKLSLEGENVGTIDDLLTTSSSQKTEPVHKRSKYTKSNASDNPRSENSKSTSGNLPNLKDLNFEEESCEMCGRGYPGKEDSVKKYGIKRKYSPMPGYTRFMLIFQLGFVTPPIRQDELMARDLMLNFRKLGHSVLIATSYLNFTNEYLEMSNKLHNCKSENGKGAFNVMTSSPTSNEFYYSSDLRRFIPYVYCHFQQRLISSAEKSNKGGSETADEDSFYIEYTKPGYTFHTKGIWILPEELPQDVKGVSLELFKKSFKGPCAMIIGSSNFSYRSHYKDFEMSVVVETNSKPVLDGMKEEIYNLLKYTKHVSHSTISQRLTYKERLLAKVFQQYL</sequence>
<dbReference type="PANTHER" id="PTHR12586:SF1">
    <property type="entry name" value="CDP-DIACYLGLYCEROL--GLYCEROL-3-PHOSPHATE 3-PHOSPHATIDYLTRANSFERASE, MITOCHONDRIAL"/>
    <property type="match status" value="1"/>
</dbReference>
<feature type="domain" description="PLD phosphodiesterase" evidence="12">
    <location>
        <begin position="129"/>
        <end position="155"/>
    </location>
</feature>
<keyword evidence="10" id="KW-0067">ATP-binding</keyword>
<dbReference type="UniPathway" id="UPA00084">
    <property type="reaction ID" value="UER00503"/>
</dbReference>
<dbReference type="PANTHER" id="PTHR12586">
    <property type="entry name" value="CDP-DIACYLGLYCEROL--SERINE O-PHOSPHATIDYLTRANSFERASE"/>
    <property type="match status" value="1"/>
</dbReference>
<protein>
    <recommendedName>
        <fullName evidence="10">CDP-diacylglycerol--glycerol-3-phosphate 3-phosphatidyltransferase</fullName>
        <ecNumber evidence="10">2.7.8.5</ecNumber>
    </recommendedName>
</protein>
<dbReference type="VEuPathDB" id="PiroplasmaDB:BEWA_043370"/>
<feature type="region of interest" description="Disordered" evidence="11">
    <location>
        <begin position="251"/>
        <end position="294"/>
    </location>
</feature>
<evidence type="ECO:0000259" key="12">
    <source>
        <dbReference type="SMART" id="SM00155"/>
    </source>
</evidence>
<evidence type="ECO:0000256" key="1">
    <source>
        <dbReference type="ARBA" id="ARBA00005042"/>
    </source>
</evidence>
<dbReference type="PIRSF" id="PIRSF000850">
    <property type="entry name" value="Phospholipase_D_PSS"/>
    <property type="match status" value="1"/>
</dbReference>
<keyword evidence="7 10" id="KW-0594">Phospholipid biosynthesis</keyword>
<dbReference type="STRING" id="1537102.L1LG28"/>
<evidence type="ECO:0000256" key="2">
    <source>
        <dbReference type="ARBA" id="ARBA00010682"/>
    </source>
</evidence>
<feature type="domain" description="PLD phosphodiesterase" evidence="12">
    <location>
        <begin position="461"/>
        <end position="510"/>
    </location>
</feature>
<dbReference type="SUPFAM" id="SSF56024">
    <property type="entry name" value="Phospholipase D/nuclease"/>
    <property type="match status" value="1"/>
</dbReference>
<keyword evidence="10" id="KW-0496">Mitochondrion</keyword>
<evidence type="ECO:0000256" key="9">
    <source>
        <dbReference type="ARBA" id="ARBA00048586"/>
    </source>
</evidence>
<dbReference type="RefSeq" id="XP_004833748.1">
    <property type="nucleotide sequence ID" value="XM_004833691.1"/>
</dbReference>
<dbReference type="CDD" id="cd09137">
    <property type="entry name" value="PLDc_PGS1_euk_2"/>
    <property type="match status" value="1"/>
</dbReference>
<evidence type="ECO:0000256" key="11">
    <source>
        <dbReference type="SAM" id="MobiDB-lite"/>
    </source>
</evidence>
<dbReference type="GO" id="GO:0005739">
    <property type="term" value="C:mitochondrion"/>
    <property type="evidence" value="ECO:0007669"/>
    <property type="project" value="UniProtKB-SubCell"/>
</dbReference>
<keyword evidence="10" id="KW-0547">Nucleotide-binding</keyword>
<reference evidence="13 14" key="1">
    <citation type="journal article" date="2012" name="BMC Genomics">
        <title>Comparative genomic analysis and phylogenetic position of Theileria equi.</title>
        <authorList>
            <person name="Kappmeyer L.S."/>
            <person name="Thiagarajan M."/>
            <person name="Herndon D.R."/>
            <person name="Ramsay J.D."/>
            <person name="Caler E."/>
            <person name="Djikeng A."/>
            <person name="Gillespie J.J."/>
            <person name="Lau A.O."/>
            <person name="Roalson E.H."/>
            <person name="Silva J.C."/>
            <person name="Silva M.G."/>
            <person name="Suarez C.E."/>
            <person name="Ueti M.W."/>
            <person name="Nene V.M."/>
            <person name="Mealey R.H."/>
            <person name="Knowles D.P."/>
            <person name="Brayton K.A."/>
        </authorList>
    </citation>
    <scope>NUCLEOTIDE SEQUENCE [LARGE SCALE GENOMIC DNA]</scope>
    <source>
        <strain evidence="13 14">WA</strain>
    </source>
</reference>
<comment type="caution">
    <text evidence="13">The sequence shown here is derived from an EMBL/GenBank/DDBJ whole genome shotgun (WGS) entry which is preliminary data.</text>
</comment>
<proteinExistence type="inferred from homology"/>
<organism evidence="13 14">
    <name type="scientific">Theileria equi strain WA</name>
    <dbReference type="NCBI Taxonomy" id="1537102"/>
    <lineage>
        <taxon>Eukaryota</taxon>
        <taxon>Sar</taxon>
        <taxon>Alveolata</taxon>
        <taxon>Apicomplexa</taxon>
        <taxon>Aconoidasida</taxon>
        <taxon>Piroplasmida</taxon>
        <taxon>Theileriidae</taxon>
        <taxon>Theileria</taxon>
    </lineage>
</organism>
<evidence type="ECO:0000256" key="4">
    <source>
        <dbReference type="ARBA" id="ARBA00022679"/>
    </source>
</evidence>
<comment type="subcellular location">
    <subcellularLocation>
        <location evidence="10">Mitochondrion</location>
    </subcellularLocation>
</comment>
<dbReference type="GO" id="GO:0008444">
    <property type="term" value="F:CDP-diacylglycerol-glycerol-3-phosphate 3-phosphatidyltransferase activity"/>
    <property type="evidence" value="ECO:0007669"/>
    <property type="project" value="UniProtKB-EC"/>
</dbReference>
<comment type="catalytic activity">
    <reaction evidence="9 10">
        <text>a CDP-1,2-diacyl-sn-glycerol + sn-glycerol 3-phosphate = a 1,2-diacyl-sn-glycero-3-phospho-(1'-sn-glycero-3'-phosphate) + CMP + H(+)</text>
        <dbReference type="Rhea" id="RHEA:12593"/>
        <dbReference type="ChEBI" id="CHEBI:15378"/>
        <dbReference type="ChEBI" id="CHEBI:57597"/>
        <dbReference type="ChEBI" id="CHEBI:58332"/>
        <dbReference type="ChEBI" id="CHEBI:60110"/>
        <dbReference type="ChEBI" id="CHEBI:60377"/>
        <dbReference type="EC" id="2.7.8.5"/>
    </reaction>
</comment>
<dbReference type="GO" id="GO:0032049">
    <property type="term" value="P:cardiolipin biosynthetic process"/>
    <property type="evidence" value="ECO:0007669"/>
    <property type="project" value="InterPro"/>
</dbReference>